<dbReference type="Proteomes" id="UP001333102">
    <property type="component" value="Chromosome"/>
</dbReference>
<gene>
    <name evidence="1" type="ORF">VLY81_13850</name>
</gene>
<evidence type="ECO:0000313" key="2">
    <source>
        <dbReference type="Proteomes" id="UP001333102"/>
    </source>
</evidence>
<evidence type="ECO:0000313" key="1">
    <source>
        <dbReference type="EMBL" id="WRP14481.1"/>
    </source>
</evidence>
<name>A0ABZ1BPK9_9FIRM</name>
<dbReference type="RefSeq" id="WP_324668812.1">
    <property type="nucleotide sequence ID" value="NZ_CP141614.1"/>
</dbReference>
<keyword evidence="2" id="KW-1185">Reference proteome</keyword>
<protein>
    <submittedName>
        <fullName evidence="1">Uncharacterized protein</fullName>
    </submittedName>
</protein>
<accession>A0ABZ1BPK9</accession>
<organism evidence="1 2">
    <name type="scientific">Geochorda subterranea</name>
    <dbReference type="NCBI Taxonomy" id="3109564"/>
    <lineage>
        <taxon>Bacteria</taxon>
        <taxon>Bacillati</taxon>
        <taxon>Bacillota</taxon>
        <taxon>Limnochordia</taxon>
        <taxon>Limnochordales</taxon>
        <taxon>Geochordaceae</taxon>
        <taxon>Geochorda</taxon>
    </lineage>
</organism>
<sequence length="48" mass="5728">MAAYWEELDWPYLHRLETSEPDPRYSRVAHDAQALADRLRRSADDPRT</sequence>
<dbReference type="EMBL" id="CP141614">
    <property type="protein sequence ID" value="WRP14481.1"/>
    <property type="molecule type" value="Genomic_DNA"/>
</dbReference>
<proteinExistence type="predicted"/>
<reference evidence="2" key="1">
    <citation type="submission" date="2023-12" db="EMBL/GenBank/DDBJ databases">
        <title>Novel isolates from deep terrestrial aquifers shed light on the physiology and ecology of the class Limnochordia.</title>
        <authorList>
            <person name="Karnachuk O.V."/>
            <person name="Lukina A.P."/>
            <person name="Avakyan M.R."/>
            <person name="Kadnikov V."/>
            <person name="Begmatov S."/>
            <person name="Beletsky A.V."/>
            <person name="Mardanov A.V."/>
            <person name="Ravin N.V."/>
        </authorList>
    </citation>
    <scope>NUCLEOTIDE SEQUENCE [LARGE SCALE GENOMIC DNA]</scope>
    <source>
        <strain evidence="2">LN</strain>
    </source>
</reference>